<dbReference type="CDD" id="cd03464">
    <property type="entry name" value="3_4-PCD_beta"/>
    <property type="match status" value="1"/>
</dbReference>
<keyword evidence="2 5" id="KW-0223">Dioxygenase</keyword>
<dbReference type="Pfam" id="PF00775">
    <property type="entry name" value="Dioxygenase_C"/>
    <property type="match status" value="1"/>
</dbReference>
<dbReference type="PROSITE" id="PS00083">
    <property type="entry name" value="INTRADIOL_DIOXYGENAS"/>
    <property type="match status" value="1"/>
</dbReference>
<dbReference type="PANTHER" id="PTHR33711">
    <property type="entry name" value="DIOXYGENASE, PUTATIVE (AFU_ORTHOLOGUE AFUA_2G02910)-RELATED"/>
    <property type="match status" value="1"/>
</dbReference>
<comment type="caution">
    <text evidence="5">The sequence shown here is derived from an EMBL/GenBank/DDBJ whole genome shotgun (WGS) entry which is preliminary data.</text>
</comment>
<dbReference type="Pfam" id="PF12391">
    <property type="entry name" value="PCDO_beta_N"/>
    <property type="match status" value="1"/>
</dbReference>
<dbReference type="PANTHER" id="PTHR33711:SF10">
    <property type="entry name" value="INTRADIOL RING-CLEAVAGE DIOXYGENASES DOMAIN-CONTAINING PROTEIN"/>
    <property type="match status" value="1"/>
</dbReference>
<dbReference type="InterPro" id="IPR015889">
    <property type="entry name" value="Intradiol_dOase_core"/>
</dbReference>
<dbReference type="GO" id="GO:0008199">
    <property type="term" value="F:ferric iron binding"/>
    <property type="evidence" value="ECO:0007669"/>
    <property type="project" value="InterPro"/>
</dbReference>
<evidence type="ECO:0000313" key="6">
    <source>
        <dbReference type="Proteomes" id="UP000572635"/>
    </source>
</evidence>
<dbReference type="GO" id="GO:0019619">
    <property type="term" value="P:3,4-dihydroxybenzoate catabolic process"/>
    <property type="evidence" value="ECO:0007669"/>
    <property type="project" value="InterPro"/>
</dbReference>
<dbReference type="Proteomes" id="UP000572635">
    <property type="component" value="Unassembled WGS sequence"/>
</dbReference>
<dbReference type="EMBL" id="JACHDB010000001">
    <property type="protein sequence ID" value="MBB5432087.1"/>
    <property type="molecule type" value="Genomic_DNA"/>
</dbReference>
<feature type="domain" description="Intradiol ring-cleavage dioxygenases" evidence="4">
    <location>
        <begin position="88"/>
        <end position="116"/>
    </location>
</feature>
<evidence type="ECO:0000256" key="3">
    <source>
        <dbReference type="ARBA" id="ARBA00023002"/>
    </source>
</evidence>
<dbReference type="InterPro" id="IPR050770">
    <property type="entry name" value="Intradiol_RC_Dioxygenase"/>
</dbReference>
<proteinExistence type="inferred from homology"/>
<evidence type="ECO:0000256" key="1">
    <source>
        <dbReference type="ARBA" id="ARBA00007825"/>
    </source>
</evidence>
<organism evidence="5 6">
    <name type="scientific">Nocardiopsis composta</name>
    <dbReference type="NCBI Taxonomy" id="157465"/>
    <lineage>
        <taxon>Bacteria</taxon>
        <taxon>Bacillati</taxon>
        <taxon>Actinomycetota</taxon>
        <taxon>Actinomycetes</taxon>
        <taxon>Streptosporangiales</taxon>
        <taxon>Nocardiopsidaceae</taxon>
        <taxon>Nocardiopsis</taxon>
    </lineage>
</organism>
<keyword evidence="6" id="KW-1185">Reference proteome</keyword>
<keyword evidence="3 5" id="KW-0560">Oxidoreductase</keyword>
<dbReference type="SUPFAM" id="SSF49482">
    <property type="entry name" value="Aromatic compound dioxygenase"/>
    <property type="match status" value="1"/>
</dbReference>
<sequence>MSEPLTPEAPAAPPPVLGYLRDREVHPPLDYPGYRSTALRHPRRRLKLLPHLLTEVTGPLLGEDRVGELDNDLTRQHGGEPQGQRIIVHGRVRDSDGAPVPHTLIEIWQANAGGRYRHTGDNWPSPLDPNFTGVGRTLTDEQGRYRFTTIRPGAYPWKNHDNAWRPAHIHFSLFGRAFTQRLVTQMYFPDDPLFFQDPMWNSIPDPDARERLVARFDYESTEPEWALAYEWDIVLRGRESTVFEDEIALEDDDE</sequence>
<dbReference type="InterPro" id="IPR012785">
    <property type="entry name" value="Protocat_dOase_b"/>
</dbReference>
<evidence type="ECO:0000313" key="5">
    <source>
        <dbReference type="EMBL" id="MBB5432087.1"/>
    </source>
</evidence>
<dbReference type="AlphaFoldDB" id="A0A7W8VDB9"/>
<dbReference type="InterPro" id="IPR000627">
    <property type="entry name" value="Intradiol_dOase_C"/>
</dbReference>
<evidence type="ECO:0000256" key="2">
    <source>
        <dbReference type="ARBA" id="ARBA00022964"/>
    </source>
</evidence>
<protein>
    <submittedName>
        <fullName evidence="5">Protocatechuate 3,4-dioxygenase beta subunit</fullName>
        <ecNumber evidence="5">1.13.11.3</ecNumber>
    </submittedName>
</protein>
<comment type="similarity">
    <text evidence="1">Belongs to the intradiol ring-cleavage dioxygenase family.</text>
</comment>
<dbReference type="EC" id="1.13.11.3" evidence="5"/>
<reference evidence="5 6" key="1">
    <citation type="submission" date="2020-08" db="EMBL/GenBank/DDBJ databases">
        <title>Sequencing the genomes of 1000 actinobacteria strains.</title>
        <authorList>
            <person name="Klenk H.-P."/>
        </authorList>
    </citation>
    <scope>NUCLEOTIDE SEQUENCE [LARGE SCALE GENOMIC DNA]</scope>
    <source>
        <strain evidence="5 6">DSM 44551</strain>
    </source>
</reference>
<accession>A0A7W8VDB9</accession>
<name>A0A7W8VDB9_9ACTN</name>
<dbReference type="InterPro" id="IPR024756">
    <property type="entry name" value="PCDO_beta_N"/>
</dbReference>
<dbReference type="GO" id="GO:0018578">
    <property type="term" value="F:protocatechuate 3,4-dioxygenase activity"/>
    <property type="evidence" value="ECO:0007669"/>
    <property type="project" value="UniProtKB-EC"/>
</dbReference>
<dbReference type="NCBIfam" id="TIGR02422">
    <property type="entry name" value="protocat_beta"/>
    <property type="match status" value="1"/>
</dbReference>
<evidence type="ECO:0000259" key="4">
    <source>
        <dbReference type="PROSITE" id="PS00083"/>
    </source>
</evidence>
<gene>
    <name evidence="5" type="ORF">HDA36_002171</name>
</gene>
<dbReference type="RefSeq" id="WP_184391699.1">
    <property type="nucleotide sequence ID" value="NZ_BAAAJD010000035.1"/>
</dbReference>
<dbReference type="Gene3D" id="2.60.130.10">
    <property type="entry name" value="Aromatic compound dioxygenase"/>
    <property type="match status" value="1"/>
</dbReference>